<name>A0A4U6V7J5_SETVI</name>
<dbReference type="Gramene" id="TKW24014">
    <property type="protein sequence ID" value="TKW24014"/>
    <property type="gene ID" value="SEVIR_3G024700v2"/>
</dbReference>
<evidence type="ECO:0000256" key="1">
    <source>
        <dbReference type="SAM" id="SignalP"/>
    </source>
</evidence>
<feature type="chain" id="PRO_5020267616" evidence="1">
    <location>
        <begin position="24"/>
        <end position="111"/>
    </location>
</feature>
<feature type="signal peptide" evidence="1">
    <location>
        <begin position="1"/>
        <end position="23"/>
    </location>
</feature>
<keyword evidence="1" id="KW-0732">Signal</keyword>
<protein>
    <submittedName>
        <fullName evidence="2">Uncharacterized protein</fullName>
    </submittedName>
</protein>
<dbReference type="EMBL" id="CM016554">
    <property type="protein sequence ID" value="TKW24014.1"/>
    <property type="molecule type" value="Genomic_DNA"/>
</dbReference>
<evidence type="ECO:0000313" key="2">
    <source>
        <dbReference type="EMBL" id="TKW24014.1"/>
    </source>
</evidence>
<evidence type="ECO:0000313" key="3">
    <source>
        <dbReference type="Proteomes" id="UP000298652"/>
    </source>
</evidence>
<reference evidence="2" key="1">
    <citation type="submission" date="2019-03" db="EMBL/GenBank/DDBJ databases">
        <title>WGS assembly of Setaria viridis.</title>
        <authorList>
            <person name="Huang P."/>
            <person name="Jenkins J."/>
            <person name="Grimwood J."/>
            <person name="Barry K."/>
            <person name="Healey A."/>
            <person name="Mamidi S."/>
            <person name="Sreedasyam A."/>
            <person name="Shu S."/>
            <person name="Feldman M."/>
            <person name="Wu J."/>
            <person name="Yu Y."/>
            <person name="Chen C."/>
            <person name="Johnson J."/>
            <person name="Rokhsar D."/>
            <person name="Baxter I."/>
            <person name="Schmutz J."/>
            <person name="Brutnell T."/>
            <person name="Kellogg E."/>
        </authorList>
    </citation>
    <scope>NUCLEOTIDE SEQUENCE [LARGE SCALE GENOMIC DNA]</scope>
</reference>
<accession>A0A4U6V7J5</accession>
<keyword evidence="3" id="KW-1185">Reference proteome</keyword>
<dbReference type="Proteomes" id="UP000298652">
    <property type="component" value="Chromosome 3"/>
</dbReference>
<dbReference type="AlphaFoldDB" id="A0A4U6V7J5"/>
<organism evidence="2 3">
    <name type="scientific">Setaria viridis</name>
    <name type="common">Green bristlegrass</name>
    <name type="synonym">Setaria italica subsp. viridis</name>
    <dbReference type="NCBI Taxonomy" id="4556"/>
    <lineage>
        <taxon>Eukaryota</taxon>
        <taxon>Viridiplantae</taxon>
        <taxon>Streptophyta</taxon>
        <taxon>Embryophyta</taxon>
        <taxon>Tracheophyta</taxon>
        <taxon>Spermatophyta</taxon>
        <taxon>Magnoliopsida</taxon>
        <taxon>Liliopsida</taxon>
        <taxon>Poales</taxon>
        <taxon>Poaceae</taxon>
        <taxon>PACMAD clade</taxon>
        <taxon>Panicoideae</taxon>
        <taxon>Panicodae</taxon>
        <taxon>Paniceae</taxon>
        <taxon>Cenchrinae</taxon>
        <taxon>Setaria</taxon>
    </lineage>
</organism>
<sequence>MKKLLCVVLVSSLLLATLSGASSSSLTSSLGRDQAQVLGRKGAVHYEHLSRKMQQPEELAVEVKKPTETKAGWTVDKGADAEEGLIYSADYSAVAMHAGSPPKPKHRHPKP</sequence>
<dbReference type="OMA" id="QHEEVAM"/>
<proteinExistence type="predicted"/>
<gene>
    <name evidence="2" type="ORF">SEVIR_3G024700v2</name>
</gene>